<evidence type="ECO:0000259" key="2">
    <source>
        <dbReference type="SMART" id="SM00382"/>
    </source>
</evidence>
<dbReference type="InterPro" id="IPR003593">
    <property type="entry name" value="AAA+_ATPase"/>
</dbReference>
<dbReference type="Pfam" id="PF00004">
    <property type="entry name" value="AAA"/>
    <property type="match status" value="1"/>
</dbReference>
<gene>
    <name evidence="3" type="ORF">BP422_14160</name>
</gene>
<name>A0A220MHR0_9BACL</name>
<dbReference type="SUPFAM" id="SSF48452">
    <property type="entry name" value="TPR-like"/>
    <property type="match status" value="1"/>
</dbReference>
<dbReference type="InterPro" id="IPR050304">
    <property type="entry name" value="MT-severing_AAA_ATPase"/>
</dbReference>
<evidence type="ECO:0000256" key="1">
    <source>
        <dbReference type="PROSITE-ProRule" id="PRU00339"/>
    </source>
</evidence>
<dbReference type="RefSeq" id="WP_088908336.1">
    <property type="nucleotide sequence ID" value="NZ_CP018145.1"/>
</dbReference>
<organism evidence="3 4">
    <name type="scientific">Brevibacillus formosus</name>
    <dbReference type="NCBI Taxonomy" id="54913"/>
    <lineage>
        <taxon>Bacteria</taxon>
        <taxon>Bacillati</taxon>
        <taxon>Bacillota</taxon>
        <taxon>Bacilli</taxon>
        <taxon>Bacillales</taxon>
        <taxon>Paenibacillaceae</taxon>
        <taxon>Brevibacillus</taxon>
    </lineage>
</organism>
<dbReference type="PANTHER" id="PTHR23074">
    <property type="entry name" value="AAA DOMAIN-CONTAINING"/>
    <property type="match status" value="1"/>
</dbReference>
<dbReference type="EMBL" id="CP018145">
    <property type="protein sequence ID" value="ASJ54607.1"/>
    <property type="molecule type" value="Genomic_DNA"/>
</dbReference>
<dbReference type="InterPro" id="IPR019734">
    <property type="entry name" value="TPR_rpt"/>
</dbReference>
<dbReference type="KEGG" id="bfm:BP422_14160"/>
<feature type="repeat" description="TPR" evidence="1">
    <location>
        <begin position="18"/>
        <end position="51"/>
    </location>
</feature>
<accession>A0A220MHR0</accession>
<proteinExistence type="predicted"/>
<dbReference type="SMART" id="SM00382">
    <property type="entry name" value="AAA"/>
    <property type="match status" value="1"/>
</dbReference>
<dbReference type="Gene3D" id="1.25.40.10">
    <property type="entry name" value="Tetratricopeptide repeat domain"/>
    <property type="match status" value="1"/>
</dbReference>
<dbReference type="Gene3D" id="1.10.8.60">
    <property type="match status" value="1"/>
</dbReference>
<dbReference type="SUPFAM" id="SSF52540">
    <property type="entry name" value="P-loop containing nucleoside triphosphate hydrolases"/>
    <property type="match status" value="1"/>
</dbReference>
<keyword evidence="1" id="KW-0802">TPR repeat</keyword>
<dbReference type="InterPro" id="IPR003959">
    <property type="entry name" value="ATPase_AAA_core"/>
</dbReference>
<dbReference type="GO" id="GO:0016887">
    <property type="term" value="F:ATP hydrolysis activity"/>
    <property type="evidence" value="ECO:0007669"/>
    <property type="project" value="InterPro"/>
</dbReference>
<protein>
    <submittedName>
        <fullName evidence="3">AAA family ATPase</fullName>
    </submittedName>
</protein>
<dbReference type="Proteomes" id="UP000197781">
    <property type="component" value="Chromosome"/>
</dbReference>
<sequence>MTKIEILKSMLTSDQRNAPVWLLLGLEHAEQGDRTEALQAFTQALAYGNEAIKEKIVIELNKLQKESPYSRTLKGINQKDSSTYTTMFSPKIRVIEGGKGKATAKSVQLVEKTAGFGMVGGLGRVKEAIFQRLLHPITQRLPQKKSTILLYGPSGCGKSLLAKATAEECQAHFFSMAITGGQSMYTPSNRQFNIHDLLATAPANKPFLFFLDELDASNHYEEHVNSYSRQGIDSKWLQQIAEAGEYDERFVLMGATNVPWEMEPSMLRVAGFDHWIFVGPPDRQAREDIFRLKLEGRPSEMLDYEQLAGWTEFYSGADIEYVVELATEQVWHDIVTKGVDRPIQMSDLREAIAATYPTTIEWLRTLKEHLKQVDYNGIYDEVWDYLSLHSRI</sequence>
<evidence type="ECO:0000313" key="4">
    <source>
        <dbReference type="Proteomes" id="UP000197781"/>
    </source>
</evidence>
<dbReference type="PROSITE" id="PS50005">
    <property type="entry name" value="TPR"/>
    <property type="match status" value="1"/>
</dbReference>
<dbReference type="AlphaFoldDB" id="A0A220MHR0"/>
<dbReference type="Gene3D" id="3.40.50.300">
    <property type="entry name" value="P-loop containing nucleotide triphosphate hydrolases"/>
    <property type="match status" value="1"/>
</dbReference>
<dbReference type="GO" id="GO:0005524">
    <property type="term" value="F:ATP binding"/>
    <property type="evidence" value="ECO:0007669"/>
    <property type="project" value="InterPro"/>
</dbReference>
<dbReference type="InterPro" id="IPR027417">
    <property type="entry name" value="P-loop_NTPase"/>
</dbReference>
<feature type="domain" description="AAA+ ATPase" evidence="2">
    <location>
        <begin position="144"/>
        <end position="281"/>
    </location>
</feature>
<reference evidence="3 4" key="1">
    <citation type="submission" date="2016-11" db="EMBL/GenBank/DDBJ databases">
        <authorList>
            <person name="Jaros S."/>
            <person name="Januszkiewicz K."/>
            <person name="Wedrychowicz H."/>
        </authorList>
    </citation>
    <scope>NUCLEOTIDE SEQUENCE [LARGE SCALE GENOMIC DNA]</scope>
    <source>
        <strain evidence="3 4">NF2</strain>
    </source>
</reference>
<evidence type="ECO:0000313" key="3">
    <source>
        <dbReference type="EMBL" id="ASJ54607.1"/>
    </source>
</evidence>
<dbReference type="InterPro" id="IPR011990">
    <property type="entry name" value="TPR-like_helical_dom_sf"/>
</dbReference>
<dbReference type="PANTHER" id="PTHR23074:SF83">
    <property type="entry name" value="VACUOLAR PROTEIN SORTING-ASSOCIATED PROTEIN 4A"/>
    <property type="match status" value="1"/>
</dbReference>